<dbReference type="EMBL" id="JAGTXO010000013">
    <property type="protein sequence ID" value="KAG8464452.1"/>
    <property type="molecule type" value="Genomic_DNA"/>
</dbReference>
<gene>
    <name evidence="4" type="ORF">KFE25_003515</name>
</gene>
<dbReference type="InterPro" id="IPR016071">
    <property type="entry name" value="Staphylococal_nuclease_OB-fold"/>
</dbReference>
<protein>
    <recommendedName>
        <fullName evidence="3">TNase-like domain-containing protein</fullName>
    </recommendedName>
</protein>
<dbReference type="OMA" id="WIIRNED"/>
<evidence type="ECO:0000259" key="3">
    <source>
        <dbReference type="SMART" id="SM00318"/>
    </source>
</evidence>
<sequence>MRTASALLAAGLLAHHIASPAHAPQLLLRPPLASAAVPARISEDRVVRVLDANAVKLEKSGVVRLAGASTPTVGGLPECFRFTPSAHLRRALPKGARVQVRVTDSARRLAVVTPHGRAGGAAAPSVNEALVTGGWARATRVGVDDDALAEALERAQASARASRVGLWVACDASHSPVEAVYEEVRAAPAVQPVDVTLGEGDAPRTAASTPAALRGQFAVSRARAADRCGEYVFFEDAKRAYDAAPARLARLDSDGDGVPCGGLPHRPEIERRQLKAPVRPRPSSPAPSGSA</sequence>
<name>A0A8J6C7F7_DIALT</name>
<reference evidence="4" key="1">
    <citation type="submission" date="2021-05" db="EMBL/GenBank/DDBJ databases">
        <title>The genome of the haptophyte Pavlova lutheri (Diacronema luteri, Pavlovales) - a model for lipid biosynthesis in eukaryotic algae.</title>
        <authorList>
            <person name="Hulatt C.J."/>
            <person name="Posewitz M.C."/>
        </authorList>
    </citation>
    <scope>NUCLEOTIDE SEQUENCE</scope>
    <source>
        <strain evidence="4">NIVA-4/92</strain>
    </source>
</reference>
<dbReference type="SMART" id="SM00318">
    <property type="entry name" value="SNc"/>
    <property type="match status" value="1"/>
</dbReference>
<evidence type="ECO:0000256" key="1">
    <source>
        <dbReference type="SAM" id="MobiDB-lite"/>
    </source>
</evidence>
<evidence type="ECO:0000256" key="2">
    <source>
        <dbReference type="SAM" id="SignalP"/>
    </source>
</evidence>
<proteinExistence type="predicted"/>
<keyword evidence="2" id="KW-0732">Signal</keyword>
<feature type="signal peptide" evidence="2">
    <location>
        <begin position="1"/>
        <end position="23"/>
    </location>
</feature>
<accession>A0A8J6C7F7</accession>
<dbReference type="Gene3D" id="2.40.50.90">
    <property type="match status" value="1"/>
</dbReference>
<evidence type="ECO:0000313" key="5">
    <source>
        <dbReference type="Proteomes" id="UP000751190"/>
    </source>
</evidence>
<dbReference type="Proteomes" id="UP000751190">
    <property type="component" value="Unassembled WGS sequence"/>
</dbReference>
<feature type="chain" id="PRO_5035175877" description="TNase-like domain-containing protein" evidence="2">
    <location>
        <begin position="24"/>
        <end position="291"/>
    </location>
</feature>
<organism evidence="4 5">
    <name type="scientific">Diacronema lutheri</name>
    <name type="common">Unicellular marine alga</name>
    <name type="synonym">Monochrysis lutheri</name>
    <dbReference type="NCBI Taxonomy" id="2081491"/>
    <lineage>
        <taxon>Eukaryota</taxon>
        <taxon>Haptista</taxon>
        <taxon>Haptophyta</taxon>
        <taxon>Pavlovophyceae</taxon>
        <taxon>Pavlovales</taxon>
        <taxon>Pavlovaceae</taxon>
        <taxon>Diacronema</taxon>
    </lineage>
</organism>
<dbReference type="Pfam" id="PF00565">
    <property type="entry name" value="SNase"/>
    <property type="match status" value="1"/>
</dbReference>
<feature type="region of interest" description="Disordered" evidence="1">
    <location>
        <begin position="251"/>
        <end position="291"/>
    </location>
</feature>
<dbReference type="SUPFAM" id="SSF50199">
    <property type="entry name" value="Staphylococcal nuclease"/>
    <property type="match status" value="1"/>
</dbReference>
<feature type="domain" description="TNase-like" evidence="3">
    <location>
        <begin position="40"/>
        <end position="169"/>
    </location>
</feature>
<dbReference type="InterPro" id="IPR035437">
    <property type="entry name" value="SNase_OB-fold_sf"/>
</dbReference>
<comment type="caution">
    <text evidence="4">The sequence shown here is derived from an EMBL/GenBank/DDBJ whole genome shotgun (WGS) entry which is preliminary data.</text>
</comment>
<keyword evidence="5" id="KW-1185">Reference proteome</keyword>
<dbReference type="AlphaFoldDB" id="A0A8J6C7F7"/>
<dbReference type="OrthoDB" id="47133at2759"/>
<evidence type="ECO:0000313" key="4">
    <source>
        <dbReference type="EMBL" id="KAG8464452.1"/>
    </source>
</evidence>